<protein>
    <submittedName>
        <fullName evidence="2">Uncharacterized protein</fullName>
    </submittedName>
</protein>
<dbReference type="InterPro" id="IPR044960">
    <property type="entry name" value="RCA-like"/>
</dbReference>
<reference evidence="2" key="1">
    <citation type="submission" date="2022-06" db="EMBL/GenBank/DDBJ databases">
        <title>Uncovering the hologenomic basis of an extraordinary plant invasion.</title>
        <authorList>
            <person name="Bieker V.C."/>
            <person name="Martin M.D."/>
            <person name="Gilbert T."/>
            <person name="Hodgins K."/>
            <person name="Battlay P."/>
            <person name="Petersen B."/>
            <person name="Wilson J."/>
        </authorList>
    </citation>
    <scope>NUCLEOTIDE SEQUENCE</scope>
    <source>
        <strain evidence="2">AA19_3_7</strain>
        <tissue evidence="2">Leaf</tissue>
    </source>
</reference>
<evidence type="ECO:0000313" key="2">
    <source>
        <dbReference type="EMBL" id="KAI7737592.1"/>
    </source>
</evidence>
<keyword evidence="3" id="KW-1185">Reference proteome</keyword>
<dbReference type="PANTHER" id="PTHR32429">
    <property type="match status" value="1"/>
</dbReference>
<dbReference type="GO" id="GO:0009570">
    <property type="term" value="C:chloroplast stroma"/>
    <property type="evidence" value="ECO:0007669"/>
    <property type="project" value="UniProtKB-SubCell"/>
</dbReference>
<name>A0AAD5GCV1_AMBAR</name>
<comment type="caution">
    <text evidence="2">The sequence shown here is derived from an EMBL/GenBank/DDBJ whole genome shotgun (WGS) entry which is preliminary data.</text>
</comment>
<comment type="subcellular location">
    <subcellularLocation>
        <location evidence="1">Plastid</location>
        <location evidence="1">Chloroplast stroma</location>
    </subcellularLocation>
</comment>
<gene>
    <name evidence="2" type="ORF">M8C21_024716</name>
</gene>
<accession>A0AAD5GCV1</accession>
<evidence type="ECO:0000256" key="1">
    <source>
        <dbReference type="ARBA" id="ARBA00004470"/>
    </source>
</evidence>
<dbReference type="Proteomes" id="UP001206925">
    <property type="component" value="Unassembled WGS sequence"/>
</dbReference>
<organism evidence="2 3">
    <name type="scientific">Ambrosia artemisiifolia</name>
    <name type="common">Common ragweed</name>
    <dbReference type="NCBI Taxonomy" id="4212"/>
    <lineage>
        <taxon>Eukaryota</taxon>
        <taxon>Viridiplantae</taxon>
        <taxon>Streptophyta</taxon>
        <taxon>Embryophyta</taxon>
        <taxon>Tracheophyta</taxon>
        <taxon>Spermatophyta</taxon>
        <taxon>Magnoliopsida</taxon>
        <taxon>eudicotyledons</taxon>
        <taxon>Gunneridae</taxon>
        <taxon>Pentapetalae</taxon>
        <taxon>asterids</taxon>
        <taxon>campanulids</taxon>
        <taxon>Asterales</taxon>
        <taxon>Asteraceae</taxon>
        <taxon>Asteroideae</taxon>
        <taxon>Heliantheae alliance</taxon>
        <taxon>Heliantheae</taxon>
        <taxon>Ambrosia</taxon>
    </lineage>
</organism>
<dbReference type="PANTHER" id="PTHR32429:SF44">
    <property type="entry name" value="RIBULOSE BISPHOSPHATE CARBOXYLASE_OXYGENASE ACTIVASE, CHLOROPLASTIC"/>
    <property type="match status" value="1"/>
</dbReference>
<dbReference type="GO" id="GO:0009579">
    <property type="term" value="C:thylakoid"/>
    <property type="evidence" value="ECO:0007669"/>
    <property type="project" value="TreeGrafter"/>
</dbReference>
<dbReference type="EMBL" id="JAMZMK010008991">
    <property type="protein sequence ID" value="KAI7737592.1"/>
    <property type="molecule type" value="Genomic_DNA"/>
</dbReference>
<dbReference type="AlphaFoldDB" id="A0AAD5GCV1"/>
<sequence>MATAVSTFGATVNRAPLSSGVAPVPSSSFLGTNLKKIVNLRLVNTNKFSPFKILAAEKEIEETQQTDKDRWRGLAYDMSDDQQDITRGKGMVDSLFQAPQDVGTHFAVMSSYEYISTGLRTYLDNNMDGFYIAPAFMDKLVVHITKNFMTLPNIKVAQKQS</sequence>
<dbReference type="GO" id="GO:0046863">
    <property type="term" value="F:ribulose-1,5-bisphosphate carboxylase/oxygenase activator activity"/>
    <property type="evidence" value="ECO:0007669"/>
    <property type="project" value="TreeGrafter"/>
</dbReference>
<proteinExistence type="predicted"/>
<evidence type="ECO:0000313" key="3">
    <source>
        <dbReference type="Proteomes" id="UP001206925"/>
    </source>
</evidence>